<dbReference type="Proteomes" id="UP000886998">
    <property type="component" value="Unassembled WGS sequence"/>
</dbReference>
<evidence type="ECO:0000313" key="1">
    <source>
        <dbReference type="EMBL" id="GFY60676.1"/>
    </source>
</evidence>
<name>A0A8X7C7M5_9ARAC</name>
<protein>
    <submittedName>
        <fullName evidence="1">Uncharacterized protein</fullName>
    </submittedName>
</protein>
<dbReference type="EMBL" id="BMAV01013240">
    <property type="protein sequence ID" value="GFY60676.1"/>
    <property type="molecule type" value="Genomic_DNA"/>
</dbReference>
<gene>
    <name evidence="1" type="ORF">TNIN_304641</name>
</gene>
<organism evidence="1 2">
    <name type="scientific">Trichonephila inaurata madagascariensis</name>
    <dbReference type="NCBI Taxonomy" id="2747483"/>
    <lineage>
        <taxon>Eukaryota</taxon>
        <taxon>Metazoa</taxon>
        <taxon>Ecdysozoa</taxon>
        <taxon>Arthropoda</taxon>
        <taxon>Chelicerata</taxon>
        <taxon>Arachnida</taxon>
        <taxon>Araneae</taxon>
        <taxon>Araneomorphae</taxon>
        <taxon>Entelegynae</taxon>
        <taxon>Araneoidea</taxon>
        <taxon>Nephilidae</taxon>
        <taxon>Trichonephila</taxon>
        <taxon>Trichonephila inaurata</taxon>
    </lineage>
</organism>
<comment type="caution">
    <text evidence="1">The sequence shown here is derived from an EMBL/GenBank/DDBJ whole genome shotgun (WGS) entry which is preliminary data.</text>
</comment>
<accession>A0A8X7C7M5</accession>
<evidence type="ECO:0000313" key="2">
    <source>
        <dbReference type="Proteomes" id="UP000886998"/>
    </source>
</evidence>
<proteinExistence type="predicted"/>
<sequence length="93" mass="10671">MGKKGLGETDELYSKQLPTLFFANLQEVLASTGLVGGEDDNLVCVKDQRSWRLCHFRFDNLLKGNGFFRYRRGRVEMLPCFEEFKNSLTSVDS</sequence>
<dbReference type="AlphaFoldDB" id="A0A8X7C7M5"/>
<keyword evidence="2" id="KW-1185">Reference proteome</keyword>
<reference evidence="1" key="1">
    <citation type="submission" date="2020-08" db="EMBL/GenBank/DDBJ databases">
        <title>Multicomponent nature underlies the extraordinary mechanical properties of spider dragline silk.</title>
        <authorList>
            <person name="Kono N."/>
            <person name="Nakamura H."/>
            <person name="Mori M."/>
            <person name="Yoshida Y."/>
            <person name="Ohtoshi R."/>
            <person name="Malay A.D."/>
            <person name="Moran D.A.P."/>
            <person name="Tomita M."/>
            <person name="Numata K."/>
            <person name="Arakawa K."/>
        </authorList>
    </citation>
    <scope>NUCLEOTIDE SEQUENCE</scope>
</reference>